<keyword evidence="6 13" id="KW-0732">Signal</keyword>
<keyword evidence="10" id="KW-0143">Chaperone</keyword>
<keyword evidence="9" id="KW-0564">Palmitate</keyword>
<evidence type="ECO:0000256" key="5">
    <source>
        <dbReference type="ARBA" id="ARBA00022448"/>
    </source>
</evidence>
<evidence type="ECO:0000256" key="1">
    <source>
        <dbReference type="ARBA" id="ARBA00004459"/>
    </source>
</evidence>
<keyword evidence="8" id="KW-0472">Membrane</keyword>
<evidence type="ECO:0000256" key="9">
    <source>
        <dbReference type="ARBA" id="ARBA00023139"/>
    </source>
</evidence>
<evidence type="ECO:0000256" key="8">
    <source>
        <dbReference type="ARBA" id="ARBA00023136"/>
    </source>
</evidence>
<keyword evidence="15" id="KW-1185">Reference proteome</keyword>
<sequence length="178" mass="18708">MIRRGALLALAGMVLVGCATAPRPAADTPTLSGRLLVKVSASATQPAQSHSGSFELSGDERRGQMRLLGPLGTQVALARWDERGASLQDGQGSREFPDVPTMTGEALGEAVPLGALIRWMQGQPWAGAPHQPLASATPGFVQLGWSVDLGRWADEALVEATRVDPPGVSVRAKLDRQP</sequence>
<feature type="signal peptide" evidence="13">
    <location>
        <begin position="1"/>
        <end position="21"/>
    </location>
</feature>
<comment type="caution">
    <text evidence="14">The sequence shown here is derived from an EMBL/GenBank/DDBJ whole genome shotgun (WGS) entry which is preliminary data.</text>
</comment>
<evidence type="ECO:0000256" key="2">
    <source>
        <dbReference type="ARBA" id="ARBA00009696"/>
    </source>
</evidence>
<evidence type="ECO:0000256" key="3">
    <source>
        <dbReference type="ARBA" id="ARBA00011245"/>
    </source>
</evidence>
<evidence type="ECO:0000313" key="14">
    <source>
        <dbReference type="EMBL" id="MEK8031685.1"/>
    </source>
</evidence>
<proteinExistence type="inferred from homology"/>
<keyword evidence="12 14" id="KW-0449">Lipoprotein</keyword>
<reference evidence="14 15" key="1">
    <citation type="submission" date="2024-04" db="EMBL/GenBank/DDBJ databases">
        <title>Novel species of the genus Ideonella isolated from streams.</title>
        <authorList>
            <person name="Lu H."/>
        </authorList>
    </citation>
    <scope>NUCLEOTIDE SEQUENCE [LARGE SCALE GENOMIC DNA]</scope>
    <source>
        <strain evidence="14 15">DXS29W</strain>
    </source>
</reference>
<protein>
    <recommendedName>
        <fullName evidence="4">Outer-membrane lipoprotein LolB</fullName>
    </recommendedName>
</protein>
<evidence type="ECO:0000256" key="7">
    <source>
        <dbReference type="ARBA" id="ARBA00022927"/>
    </source>
</evidence>
<dbReference type="Proteomes" id="UP001371218">
    <property type="component" value="Unassembled WGS sequence"/>
</dbReference>
<comment type="subcellular location">
    <subcellularLocation>
        <location evidence="1">Cell outer membrane</location>
        <topology evidence="1">Lipid-anchor</topology>
    </subcellularLocation>
</comment>
<evidence type="ECO:0000256" key="6">
    <source>
        <dbReference type="ARBA" id="ARBA00022729"/>
    </source>
</evidence>
<dbReference type="EMBL" id="JBBUTG010000006">
    <property type="protein sequence ID" value="MEK8031685.1"/>
    <property type="molecule type" value="Genomic_DNA"/>
</dbReference>
<dbReference type="Gene3D" id="2.50.20.10">
    <property type="entry name" value="Lipoprotein localisation LolA/LolB/LppX"/>
    <property type="match status" value="1"/>
</dbReference>
<name>A0ABU9BSR6_9BURK</name>
<accession>A0ABU9BSR6</accession>
<comment type="subunit">
    <text evidence="3">Monomer.</text>
</comment>
<evidence type="ECO:0000256" key="13">
    <source>
        <dbReference type="SAM" id="SignalP"/>
    </source>
</evidence>
<dbReference type="RefSeq" id="WP_341426074.1">
    <property type="nucleotide sequence ID" value="NZ_JBBUTG010000006.1"/>
</dbReference>
<keyword evidence="7" id="KW-0653">Protein transport</keyword>
<dbReference type="InterPro" id="IPR004565">
    <property type="entry name" value="OM_lipoprot_LolB"/>
</dbReference>
<evidence type="ECO:0000256" key="4">
    <source>
        <dbReference type="ARBA" id="ARBA00016202"/>
    </source>
</evidence>
<dbReference type="SUPFAM" id="SSF89392">
    <property type="entry name" value="Prokaryotic lipoproteins and lipoprotein localization factors"/>
    <property type="match status" value="1"/>
</dbReference>
<evidence type="ECO:0000313" key="15">
    <source>
        <dbReference type="Proteomes" id="UP001371218"/>
    </source>
</evidence>
<dbReference type="InterPro" id="IPR029046">
    <property type="entry name" value="LolA/LolB/LppX"/>
</dbReference>
<dbReference type="PROSITE" id="PS51257">
    <property type="entry name" value="PROKAR_LIPOPROTEIN"/>
    <property type="match status" value="1"/>
</dbReference>
<keyword evidence="11" id="KW-0998">Cell outer membrane</keyword>
<organism evidence="14 15">
    <name type="scientific">Ideonella lacteola</name>
    <dbReference type="NCBI Taxonomy" id="2984193"/>
    <lineage>
        <taxon>Bacteria</taxon>
        <taxon>Pseudomonadati</taxon>
        <taxon>Pseudomonadota</taxon>
        <taxon>Betaproteobacteria</taxon>
        <taxon>Burkholderiales</taxon>
        <taxon>Sphaerotilaceae</taxon>
        <taxon>Ideonella</taxon>
    </lineage>
</organism>
<dbReference type="Pfam" id="PF03550">
    <property type="entry name" value="LolB"/>
    <property type="match status" value="1"/>
</dbReference>
<feature type="chain" id="PRO_5046198665" description="Outer-membrane lipoprotein LolB" evidence="13">
    <location>
        <begin position="22"/>
        <end position="178"/>
    </location>
</feature>
<evidence type="ECO:0000256" key="11">
    <source>
        <dbReference type="ARBA" id="ARBA00023237"/>
    </source>
</evidence>
<keyword evidence="5" id="KW-0813">Transport</keyword>
<evidence type="ECO:0000256" key="10">
    <source>
        <dbReference type="ARBA" id="ARBA00023186"/>
    </source>
</evidence>
<comment type="similarity">
    <text evidence="2">Belongs to the LolB family.</text>
</comment>
<evidence type="ECO:0000256" key="12">
    <source>
        <dbReference type="ARBA" id="ARBA00023288"/>
    </source>
</evidence>
<gene>
    <name evidence="14" type="ORF">AACH06_12730</name>
</gene>